<dbReference type="Gene3D" id="1.20.120.20">
    <property type="entry name" value="Apolipoprotein"/>
    <property type="match status" value="1"/>
</dbReference>
<keyword evidence="2" id="KW-0472">Membrane</keyword>
<feature type="compositionally biased region" description="Basic and acidic residues" evidence="1">
    <location>
        <begin position="135"/>
        <end position="154"/>
    </location>
</feature>
<feature type="compositionally biased region" description="Basic and acidic residues" evidence="1">
    <location>
        <begin position="66"/>
        <end position="83"/>
    </location>
</feature>
<dbReference type="RefSeq" id="WP_270153930.1">
    <property type="nucleotide sequence ID" value="NZ_JAPNNL010000016.1"/>
</dbReference>
<evidence type="ECO:0000256" key="2">
    <source>
        <dbReference type="SAM" id="Phobius"/>
    </source>
</evidence>
<reference evidence="3" key="1">
    <citation type="submission" date="2022-11" db="EMBL/GenBank/DDBJ databases">
        <title>Nonomuraea corallina sp. nov., a new species of the genus Nonomuraea isolated from sea side sediment in Thai sea.</title>
        <authorList>
            <person name="Ngamcharungchit C."/>
            <person name="Matsumoto A."/>
            <person name="Suriyachadkun C."/>
            <person name="Panbangred W."/>
            <person name="Inahashi Y."/>
            <person name="Intra B."/>
        </authorList>
    </citation>
    <scope>NUCLEOTIDE SEQUENCE</scope>
    <source>
        <strain evidence="3">MCN248</strain>
    </source>
</reference>
<evidence type="ECO:0000313" key="3">
    <source>
        <dbReference type="EMBL" id="MDA0633127.1"/>
    </source>
</evidence>
<dbReference type="Proteomes" id="UP001144036">
    <property type="component" value="Unassembled WGS sequence"/>
</dbReference>
<name>A0ABT4S7D7_9ACTN</name>
<feature type="compositionally biased region" description="Basic and acidic residues" evidence="1">
    <location>
        <begin position="113"/>
        <end position="127"/>
    </location>
</feature>
<evidence type="ECO:0000313" key="4">
    <source>
        <dbReference type="Proteomes" id="UP001144036"/>
    </source>
</evidence>
<evidence type="ECO:0000256" key="1">
    <source>
        <dbReference type="SAM" id="MobiDB-lite"/>
    </source>
</evidence>
<dbReference type="EMBL" id="JAPNNL010000016">
    <property type="protein sequence ID" value="MDA0633127.1"/>
    <property type="molecule type" value="Genomic_DNA"/>
</dbReference>
<feature type="region of interest" description="Disordered" evidence="1">
    <location>
        <begin position="1"/>
        <end position="205"/>
    </location>
</feature>
<feature type="transmembrane region" description="Helical" evidence="2">
    <location>
        <begin position="254"/>
        <end position="272"/>
    </location>
</feature>
<sequence>MSETNPGYSDDQHAGEVGSRRATVGTPTDPESINVPPTRPGAAENAHEAEARREAHETFIPEAPEPDDRTDAVRSRAVEEESLRGGSSAATAASGTGRSRHGREPGSGDDEEERVRASIEDTRRELGDTVSALAHKADVKSRAAEAAEAARERAGAVAATAKTRAVEMTDTAKVKASEMTDTARSKASEMTGTAKAKAAEVTETAKAKAVEVTETAKAKAAEVSGTAKAKAAEMSGTATELRAKAYEAAPRQGAMRPALIVAAAGAVIAVLVRRSRKRRQESSWVTKWRRRA</sequence>
<organism evidence="3 4">
    <name type="scientific">Nonomuraea corallina</name>
    <dbReference type="NCBI Taxonomy" id="2989783"/>
    <lineage>
        <taxon>Bacteria</taxon>
        <taxon>Bacillati</taxon>
        <taxon>Actinomycetota</taxon>
        <taxon>Actinomycetes</taxon>
        <taxon>Streptosporangiales</taxon>
        <taxon>Streptosporangiaceae</taxon>
        <taxon>Nonomuraea</taxon>
    </lineage>
</organism>
<dbReference type="Pfam" id="PF12277">
    <property type="entry name" value="DUF3618"/>
    <property type="match status" value="1"/>
</dbReference>
<keyword evidence="4" id="KW-1185">Reference proteome</keyword>
<proteinExistence type="predicted"/>
<accession>A0ABT4S7D7</accession>
<dbReference type="InterPro" id="IPR022062">
    <property type="entry name" value="DUF3618"/>
</dbReference>
<protein>
    <submittedName>
        <fullName evidence="3">DUF3618 domain-containing protein</fullName>
    </submittedName>
</protein>
<feature type="compositionally biased region" description="Low complexity" evidence="1">
    <location>
        <begin position="84"/>
        <end position="97"/>
    </location>
</feature>
<feature type="compositionally biased region" description="Basic and acidic residues" evidence="1">
    <location>
        <begin position="45"/>
        <end position="59"/>
    </location>
</feature>
<comment type="caution">
    <text evidence="3">The sequence shown here is derived from an EMBL/GenBank/DDBJ whole genome shotgun (WGS) entry which is preliminary data.</text>
</comment>
<keyword evidence="2" id="KW-1133">Transmembrane helix</keyword>
<keyword evidence="2" id="KW-0812">Transmembrane</keyword>
<gene>
    <name evidence="3" type="ORF">OUY22_06810</name>
</gene>
<feature type="compositionally biased region" description="Basic and acidic residues" evidence="1">
    <location>
        <begin position="164"/>
        <end position="187"/>
    </location>
</feature>